<evidence type="ECO:0000256" key="4">
    <source>
        <dbReference type="ARBA" id="ARBA00023088"/>
    </source>
</evidence>
<dbReference type="EMBL" id="LUXM01000026">
    <property type="protein sequence ID" value="KZU95470.1"/>
    <property type="molecule type" value="Genomic_DNA"/>
</dbReference>
<keyword evidence="1" id="KW-0134">Cell wall</keyword>
<feature type="transmembrane region" description="Helical" evidence="5">
    <location>
        <begin position="24"/>
        <end position="43"/>
    </location>
</feature>
<sequence>MTKAHQLAYNHGTLPQTSEKQSPIWVIFAGLLGLLIAAVGIGYRRRA</sequence>
<evidence type="ECO:0000313" key="8">
    <source>
        <dbReference type="Proteomes" id="UP000076882"/>
    </source>
</evidence>
<keyword evidence="3" id="KW-0732">Signal</keyword>
<evidence type="ECO:0000256" key="2">
    <source>
        <dbReference type="ARBA" id="ARBA00022525"/>
    </source>
</evidence>
<keyword evidence="5" id="KW-1133">Transmembrane helix</keyword>
<keyword evidence="4" id="KW-0572">Peptidoglycan-anchor</keyword>
<keyword evidence="2" id="KW-0964">Secreted</keyword>
<evidence type="ECO:0000313" key="7">
    <source>
        <dbReference type="EMBL" id="KZU95470.1"/>
    </source>
</evidence>
<evidence type="ECO:0000259" key="6">
    <source>
        <dbReference type="Pfam" id="PF00746"/>
    </source>
</evidence>
<dbReference type="PATRIC" id="fig|1590.201.peg.1211"/>
<evidence type="ECO:0000256" key="5">
    <source>
        <dbReference type="SAM" id="Phobius"/>
    </source>
</evidence>
<reference evidence="7 8" key="1">
    <citation type="submission" date="2016-03" db="EMBL/GenBank/DDBJ databases">
        <title>Comparative genomics of 54 Lactobacillus plantarum strains reveals genomic uncoupling from niche constraints.</title>
        <authorList>
            <person name="Martino M.E."/>
        </authorList>
    </citation>
    <scope>NUCLEOTIDE SEQUENCE [LARGE SCALE GENOMIC DNA]</scope>
    <source>
        <strain evidence="7 8">19.1</strain>
    </source>
</reference>
<evidence type="ECO:0000256" key="1">
    <source>
        <dbReference type="ARBA" id="ARBA00022512"/>
    </source>
</evidence>
<name>A0A162GIK3_LACPN</name>
<feature type="domain" description="Gram-positive cocci surface proteins LPxTG" evidence="6">
    <location>
        <begin position="10"/>
        <end position="46"/>
    </location>
</feature>
<keyword evidence="5" id="KW-0472">Membrane</keyword>
<dbReference type="NCBIfam" id="TIGR01167">
    <property type="entry name" value="LPXTG_anchor"/>
    <property type="match status" value="1"/>
</dbReference>
<protein>
    <recommendedName>
        <fullName evidence="6">Gram-positive cocci surface proteins LPxTG domain-containing protein</fullName>
    </recommendedName>
</protein>
<dbReference type="Proteomes" id="UP000076882">
    <property type="component" value="Unassembled WGS sequence"/>
</dbReference>
<proteinExistence type="predicted"/>
<organism evidence="7 8">
    <name type="scientific">Lactiplantibacillus plantarum</name>
    <name type="common">Lactobacillus plantarum</name>
    <dbReference type="NCBI Taxonomy" id="1590"/>
    <lineage>
        <taxon>Bacteria</taxon>
        <taxon>Bacillati</taxon>
        <taxon>Bacillota</taxon>
        <taxon>Bacilli</taxon>
        <taxon>Lactobacillales</taxon>
        <taxon>Lactobacillaceae</taxon>
        <taxon>Lactiplantibacillus</taxon>
    </lineage>
</organism>
<accession>A0A162GIK3</accession>
<dbReference type="Pfam" id="PF00746">
    <property type="entry name" value="Gram_pos_anchor"/>
    <property type="match status" value="1"/>
</dbReference>
<dbReference type="InterPro" id="IPR019931">
    <property type="entry name" value="LPXTG_anchor"/>
</dbReference>
<dbReference type="AlphaFoldDB" id="A0A162GIK3"/>
<gene>
    <name evidence="7" type="ORF">Lp19_1424</name>
</gene>
<comment type="caution">
    <text evidence="7">The sequence shown here is derived from an EMBL/GenBank/DDBJ whole genome shotgun (WGS) entry which is preliminary data.</text>
</comment>
<keyword evidence="5" id="KW-0812">Transmembrane</keyword>
<evidence type="ECO:0000256" key="3">
    <source>
        <dbReference type="ARBA" id="ARBA00022729"/>
    </source>
</evidence>